<dbReference type="EMBL" id="RCHR01000005">
    <property type="protein sequence ID" value="RLL42951.1"/>
    <property type="molecule type" value="Genomic_DNA"/>
</dbReference>
<dbReference type="OrthoDB" id="9795390at2"/>
<dbReference type="AlphaFoldDB" id="A0A498D3Y6"/>
<keyword evidence="4" id="KW-0418">Kinase</keyword>
<dbReference type="SUPFAM" id="SSF56112">
    <property type="entry name" value="Protein kinase-like (PK-like)"/>
    <property type="match status" value="1"/>
</dbReference>
<dbReference type="InterPro" id="IPR011009">
    <property type="entry name" value="Kinase-like_dom_sf"/>
</dbReference>
<evidence type="ECO:0000256" key="2">
    <source>
        <dbReference type="SAM" id="Phobius"/>
    </source>
</evidence>
<evidence type="ECO:0000313" key="4">
    <source>
        <dbReference type="EMBL" id="RLL42951.1"/>
    </source>
</evidence>
<dbReference type="GO" id="GO:0016301">
    <property type="term" value="F:kinase activity"/>
    <property type="evidence" value="ECO:0007669"/>
    <property type="project" value="UniProtKB-KW"/>
</dbReference>
<feature type="transmembrane region" description="Helical" evidence="2">
    <location>
        <begin position="498"/>
        <end position="520"/>
    </location>
</feature>
<dbReference type="InterPro" id="IPR050154">
    <property type="entry name" value="UbiB_kinase"/>
</dbReference>
<comment type="similarity">
    <text evidence="1">Belongs to the protein kinase superfamily. ADCK protein kinase family.</text>
</comment>
<evidence type="ECO:0000313" key="5">
    <source>
        <dbReference type="Proteomes" id="UP000270219"/>
    </source>
</evidence>
<dbReference type="Gene3D" id="1.10.510.10">
    <property type="entry name" value="Transferase(Phosphotransferase) domain 1"/>
    <property type="match status" value="1"/>
</dbReference>
<organism evidence="4 5">
    <name type="scientific">Oceanobacillus piezotolerans</name>
    <dbReference type="NCBI Taxonomy" id="2448030"/>
    <lineage>
        <taxon>Bacteria</taxon>
        <taxon>Bacillati</taxon>
        <taxon>Bacillota</taxon>
        <taxon>Bacilli</taxon>
        <taxon>Bacillales</taxon>
        <taxon>Bacillaceae</taxon>
        <taxon>Oceanobacillus</taxon>
    </lineage>
</organism>
<feature type="domain" description="ABC1 atypical kinase-like" evidence="3">
    <location>
        <begin position="74"/>
        <end position="316"/>
    </location>
</feature>
<proteinExistence type="inferred from homology"/>
<protein>
    <submittedName>
        <fullName evidence="4">AarF/ABC1/UbiB kinase family protein</fullName>
    </submittedName>
</protein>
<name>A0A498D3Y6_9BACI</name>
<dbReference type="Pfam" id="PF03109">
    <property type="entry name" value="ABC1"/>
    <property type="match status" value="1"/>
</dbReference>
<comment type="caution">
    <text evidence="4">The sequence shown here is derived from an EMBL/GenBank/DDBJ whole genome shotgun (WGS) entry which is preliminary data.</text>
</comment>
<evidence type="ECO:0000256" key="1">
    <source>
        <dbReference type="ARBA" id="ARBA00009670"/>
    </source>
</evidence>
<dbReference type="CDD" id="cd05121">
    <property type="entry name" value="ABC1_ADCK3-like"/>
    <property type="match status" value="1"/>
</dbReference>
<feature type="transmembrane region" description="Helical" evidence="2">
    <location>
        <begin position="380"/>
        <end position="398"/>
    </location>
</feature>
<keyword evidence="2" id="KW-1133">Transmembrane helix</keyword>
<dbReference type="PANTHER" id="PTHR10566">
    <property type="entry name" value="CHAPERONE-ACTIVITY OF BC1 COMPLEX CABC1 -RELATED"/>
    <property type="match status" value="1"/>
</dbReference>
<evidence type="ECO:0000259" key="3">
    <source>
        <dbReference type="Pfam" id="PF03109"/>
    </source>
</evidence>
<dbReference type="PANTHER" id="PTHR10566:SF113">
    <property type="entry name" value="PROTEIN ACTIVITY OF BC1 COMPLEX KINASE 7, CHLOROPLASTIC"/>
    <property type="match status" value="1"/>
</dbReference>
<dbReference type="Proteomes" id="UP000270219">
    <property type="component" value="Unassembled WGS sequence"/>
</dbReference>
<keyword evidence="2" id="KW-0812">Transmembrane</keyword>
<keyword evidence="2" id="KW-0472">Membrane</keyword>
<keyword evidence="5" id="KW-1185">Reference proteome</keyword>
<gene>
    <name evidence="4" type="ORF">D8M04_14935</name>
</gene>
<reference evidence="4 5" key="1">
    <citation type="submission" date="2018-10" db="EMBL/GenBank/DDBJ databases">
        <title>Oceanobacillus sp. YLB-02 draft genome.</title>
        <authorList>
            <person name="Yu L."/>
        </authorList>
    </citation>
    <scope>NUCLEOTIDE SEQUENCE [LARGE SCALE GENOMIC DNA]</scope>
    <source>
        <strain evidence="4 5">YLB-02</strain>
    </source>
</reference>
<keyword evidence="4" id="KW-0808">Transferase</keyword>
<feature type="transmembrane region" description="Helical" evidence="2">
    <location>
        <begin position="469"/>
        <end position="492"/>
    </location>
</feature>
<dbReference type="InterPro" id="IPR004147">
    <property type="entry name" value="ABC1_dom"/>
</dbReference>
<accession>A0A498D3Y6</accession>
<sequence>MVIKFIAKIYIFYFRTSIWDEKTKKKWNELLVNMAKEYRMKAEKLGGILIKVGQFLSTRTDFMPEVFIKQLTELVDHVPPMPYEYAKKTLEEEWGTQVETNLKYINKSSIASASIGEVYHGYLNDGTEVAIKVRRYRINEVFHKDFVALRMVFWILKVFTGFGKKADLNALYRELVEVMDRELDFEQELGFGKYFQERYKDEETIRIPEYYEELSTKKVLVMEWIHGAKITDQEFYHEYHIDREQTAKNIFEFYMDQFLNPGKFHADPHSGNLLIQKNGQIAIIDFGMIGEIKKKDIDQFKLLIQGFIIENYDIVVDALDKMNFLLPDADKKKMKRIIRETVEVYSDGSLKNFDAAVVDQIYEELNVIMRDQAIQMPANYAYLLRAMSIVVGVIISVNPQIDIIKWAKPIIKDWFGRRSIVESITKQYVKNATEPLLSYPKALLNFLENGEKDRKWDKEKHYIQLKHQYYLLLDILSFIMIIVGISLLSYGLSVAANSFIVIGTIISGIFTILISITLMMHYRLIRKRRKEVQ</sequence>